<name>A0A2H0RM06_9BACT</name>
<dbReference type="InterPro" id="IPR001214">
    <property type="entry name" value="SET_dom"/>
</dbReference>
<evidence type="ECO:0000259" key="1">
    <source>
        <dbReference type="PROSITE" id="PS50280"/>
    </source>
</evidence>
<dbReference type="Pfam" id="PF00856">
    <property type="entry name" value="SET"/>
    <property type="match status" value="1"/>
</dbReference>
<accession>A0A2H0RM06</accession>
<gene>
    <name evidence="2" type="ORF">COV07_02430</name>
</gene>
<evidence type="ECO:0000313" key="3">
    <source>
        <dbReference type="Proteomes" id="UP000230833"/>
    </source>
</evidence>
<organism evidence="2 3">
    <name type="scientific">Candidatus Vogelbacteria bacterium CG10_big_fil_rev_8_21_14_0_10_45_14</name>
    <dbReference type="NCBI Taxonomy" id="1975042"/>
    <lineage>
        <taxon>Bacteria</taxon>
        <taxon>Candidatus Vogeliibacteriota</taxon>
    </lineage>
</organism>
<proteinExistence type="predicted"/>
<sequence length="132" mass="15331">MKTMDEKILELLNREMKEDLPNVEIRRSGIGQFNDGLDVFTLKKFKKGEVVIKYKLTTLSKDQLAGLPKNEKQFTHKRNGVIYYYPDPERHVNRSVSPNVYPDFKQGADIALRDIEKGEELSIQADIKEDFL</sequence>
<protein>
    <recommendedName>
        <fullName evidence="1">SET domain-containing protein</fullName>
    </recommendedName>
</protein>
<dbReference type="PROSITE" id="PS50280">
    <property type="entry name" value="SET"/>
    <property type="match status" value="1"/>
</dbReference>
<reference evidence="2 3" key="1">
    <citation type="submission" date="2017-09" db="EMBL/GenBank/DDBJ databases">
        <title>Depth-based differentiation of microbial function through sediment-hosted aquifers and enrichment of novel symbionts in the deep terrestrial subsurface.</title>
        <authorList>
            <person name="Probst A.J."/>
            <person name="Ladd B."/>
            <person name="Jarett J.K."/>
            <person name="Geller-Mcgrath D.E."/>
            <person name="Sieber C.M."/>
            <person name="Emerson J.B."/>
            <person name="Anantharaman K."/>
            <person name="Thomas B.C."/>
            <person name="Malmstrom R."/>
            <person name="Stieglmeier M."/>
            <person name="Klingl A."/>
            <person name="Woyke T."/>
            <person name="Ryan C.M."/>
            <person name="Banfield J.F."/>
        </authorList>
    </citation>
    <scope>NUCLEOTIDE SEQUENCE [LARGE SCALE GENOMIC DNA]</scope>
    <source>
        <strain evidence="2">CG10_big_fil_rev_8_21_14_0_10_45_14</strain>
    </source>
</reference>
<dbReference type="AlphaFoldDB" id="A0A2H0RM06"/>
<dbReference type="Gene3D" id="2.170.270.10">
    <property type="entry name" value="SET domain"/>
    <property type="match status" value="1"/>
</dbReference>
<feature type="domain" description="SET" evidence="1">
    <location>
        <begin position="21"/>
        <end position="126"/>
    </location>
</feature>
<dbReference type="EMBL" id="PCYL01000028">
    <property type="protein sequence ID" value="PIR46815.1"/>
    <property type="molecule type" value="Genomic_DNA"/>
</dbReference>
<dbReference type="InterPro" id="IPR046341">
    <property type="entry name" value="SET_dom_sf"/>
</dbReference>
<dbReference type="Proteomes" id="UP000230833">
    <property type="component" value="Unassembled WGS sequence"/>
</dbReference>
<dbReference type="SUPFAM" id="SSF82199">
    <property type="entry name" value="SET domain"/>
    <property type="match status" value="1"/>
</dbReference>
<evidence type="ECO:0000313" key="2">
    <source>
        <dbReference type="EMBL" id="PIR46815.1"/>
    </source>
</evidence>
<comment type="caution">
    <text evidence="2">The sequence shown here is derived from an EMBL/GenBank/DDBJ whole genome shotgun (WGS) entry which is preliminary data.</text>
</comment>